<evidence type="ECO:0000256" key="8">
    <source>
        <dbReference type="SAM" id="Phobius"/>
    </source>
</evidence>
<comment type="subcellular location">
    <subcellularLocation>
        <location evidence="1">Cell membrane</location>
    </subcellularLocation>
</comment>
<dbReference type="PANTHER" id="PTHR30576">
    <property type="entry name" value="COLANIC BIOSYNTHESIS UDP-GLUCOSE LIPID CARRIER TRANSFERASE"/>
    <property type="match status" value="1"/>
</dbReference>
<evidence type="ECO:0000259" key="9">
    <source>
        <dbReference type="Pfam" id="PF02397"/>
    </source>
</evidence>
<comment type="similarity">
    <text evidence="2">Belongs to the bacterial sugar transferase family.</text>
</comment>
<name>E8V353_TERSS</name>
<sequence>MPLQNHPSDLQVSATYSAADLAYIYPAQDRKTVPFGIGAASPAYTFEYVVFKRIFDISVVLLFSPFILLFIAALCLVVALSSPGPIFFSHRRIRRGGAFFSMWKFRTMCVNSAEVLERHLTLHPEDRKEWDLNHKLRNDPRVNSIGRLLRRFSLDELPQIWNVLTGRMSLVGPRPIVAAEVEKYAENFAYYTAVTPGITGLWQASGRSTLTYDERVALDRYYVENWSLWLDLKVFFRTIRCVVNSDGAY</sequence>
<keyword evidence="11" id="KW-1185">Reference proteome</keyword>
<reference evidence="10 11" key="1">
    <citation type="journal article" date="2012" name="Stand. Genomic Sci.">
        <title>Complete genome sequence of Terriglobus saanensis type strain SP1PR4(T), an Acidobacteria from tundra soil.</title>
        <authorList>
            <person name="Rawat S.R."/>
            <person name="Mannisto M.K."/>
            <person name="Starovoytov V."/>
            <person name="Goodwin L."/>
            <person name="Nolan M."/>
            <person name="Hauser L."/>
            <person name="Land M."/>
            <person name="Davenport K.W."/>
            <person name="Woyke T."/>
            <person name="Haggblom M.M."/>
        </authorList>
    </citation>
    <scope>NUCLEOTIDE SEQUENCE</scope>
    <source>
        <strain evidence="11">ATCC BAA-1853 / DSM 23119 / SP1PR4</strain>
    </source>
</reference>
<dbReference type="PANTHER" id="PTHR30576:SF4">
    <property type="entry name" value="UNDECAPRENYL-PHOSPHATE GALACTOSE PHOSPHOTRANSFERASE"/>
    <property type="match status" value="1"/>
</dbReference>
<evidence type="ECO:0000256" key="3">
    <source>
        <dbReference type="ARBA" id="ARBA00022475"/>
    </source>
</evidence>
<dbReference type="eggNOG" id="COG2148">
    <property type="taxonomic scope" value="Bacteria"/>
</dbReference>
<dbReference type="Proteomes" id="UP000006844">
    <property type="component" value="Chromosome"/>
</dbReference>
<accession>E8V353</accession>
<gene>
    <name evidence="10" type="ordered locus">AciPR4_0493</name>
</gene>
<dbReference type="STRING" id="401053.AciPR4_0493"/>
<dbReference type="EC" id="2.7.8.6" evidence="10"/>
<keyword evidence="3" id="KW-1003">Cell membrane</keyword>
<evidence type="ECO:0000256" key="4">
    <source>
        <dbReference type="ARBA" id="ARBA00022679"/>
    </source>
</evidence>
<evidence type="ECO:0000313" key="11">
    <source>
        <dbReference type="Proteomes" id="UP000006844"/>
    </source>
</evidence>
<dbReference type="Pfam" id="PF02397">
    <property type="entry name" value="Bac_transf"/>
    <property type="match status" value="1"/>
</dbReference>
<evidence type="ECO:0000256" key="5">
    <source>
        <dbReference type="ARBA" id="ARBA00022692"/>
    </source>
</evidence>
<keyword evidence="4 10" id="KW-0808">Transferase</keyword>
<dbReference type="AlphaFoldDB" id="E8V353"/>
<feature type="domain" description="Bacterial sugar transferase" evidence="9">
    <location>
        <begin position="52"/>
        <end position="243"/>
    </location>
</feature>
<protein>
    <submittedName>
        <fullName evidence="10">Undecaprenyl-phosphate galactose phosphotransferase</fullName>
        <ecNumber evidence="10">2.7.8.6</ecNumber>
    </submittedName>
</protein>
<dbReference type="GO" id="GO:0047360">
    <property type="term" value="F:undecaprenyl-phosphate galactose phosphotransferase activity"/>
    <property type="evidence" value="ECO:0007669"/>
    <property type="project" value="UniProtKB-EC"/>
</dbReference>
<evidence type="ECO:0000313" key="10">
    <source>
        <dbReference type="EMBL" id="ADV81328.1"/>
    </source>
</evidence>
<keyword evidence="6 8" id="KW-1133">Transmembrane helix</keyword>
<dbReference type="KEGG" id="tsa:AciPR4_0493"/>
<keyword evidence="5 8" id="KW-0812">Transmembrane</keyword>
<evidence type="ECO:0000256" key="6">
    <source>
        <dbReference type="ARBA" id="ARBA00022989"/>
    </source>
</evidence>
<evidence type="ECO:0000256" key="7">
    <source>
        <dbReference type="ARBA" id="ARBA00023136"/>
    </source>
</evidence>
<keyword evidence="7 8" id="KW-0472">Membrane</keyword>
<dbReference type="InterPro" id="IPR003362">
    <property type="entry name" value="Bact_transf"/>
</dbReference>
<evidence type="ECO:0000256" key="2">
    <source>
        <dbReference type="ARBA" id="ARBA00006464"/>
    </source>
</evidence>
<evidence type="ECO:0000256" key="1">
    <source>
        <dbReference type="ARBA" id="ARBA00004236"/>
    </source>
</evidence>
<dbReference type="OrthoDB" id="9808602at2"/>
<dbReference type="EMBL" id="CP002467">
    <property type="protein sequence ID" value="ADV81328.1"/>
    <property type="molecule type" value="Genomic_DNA"/>
</dbReference>
<proteinExistence type="inferred from homology"/>
<dbReference type="HOGENOM" id="CLU_024920_1_0_0"/>
<feature type="transmembrane region" description="Helical" evidence="8">
    <location>
        <begin position="66"/>
        <end position="88"/>
    </location>
</feature>
<dbReference type="GO" id="GO:0005886">
    <property type="term" value="C:plasma membrane"/>
    <property type="evidence" value="ECO:0007669"/>
    <property type="project" value="UniProtKB-SubCell"/>
</dbReference>
<organism evidence="10 11">
    <name type="scientific">Terriglobus saanensis (strain ATCC BAA-1853 / DSM 23119 / SP1PR4)</name>
    <dbReference type="NCBI Taxonomy" id="401053"/>
    <lineage>
        <taxon>Bacteria</taxon>
        <taxon>Pseudomonadati</taxon>
        <taxon>Acidobacteriota</taxon>
        <taxon>Terriglobia</taxon>
        <taxon>Terriglobales</taxon>
        <taxon>Acidobacteriaceae</taxon>
        <taxon>Terriglobus</taxon>
    </lineage>
</organism>
<dbReference type="RefSeq" id="WP_013567061.1">
    <property type="nucleotide sequence ID" value="NC_014963.1"/>
</dbReference>